<dbReference type="RefSeq" id="WP_112102148.1">
    <property type="nucleotide sequence ID" value="NZ_QMBP01000041.1"/>
</dbReference>
<organism evidence="1 2">
    <name type="scientific">Mesorhizobium hawassense</name>
    <dbReference type="NCBI Taxonomy" id="1209954"/>
    <lineage>
        <taxon>Bacteria</taxon>
        <taxon>Pseudomonadati</taxon>
        <taxon>Pseudomonadota</taxon>
        <taxon>Alphaproteobacteria</taxon>
        <taxon>Hyphomicrobiales</taxon>
        <taxon>Phyllobacteriaceae</taxon>
        <taxon>Mesorhizobium</taxon>
    </lineage>
</organism>
<dbReference type="OrthoDB" id="7284987at2"/>
<keyword evidence="2" id="KW-1185">Reference proteome</keyword>
<dbReference type="PROSITE" id="PS51257">
    <property type="entry name" value="PROKAR_LIPOPROTEIN"/>
    <property type="match status" value="1"/>
</dbReference>
<protein>
    <submittedName>
        <fullName evidence="1">Type IV secretion system protein VirB7</fullName>
    </submittedName>
</protein>
<reference evidence="1 2" key="2">
    <citation type="submission" date="2018-07" db="EMBL/GenBank/DDBJ databases">
        <title>Diversity of Mesorhizobium strains in Brazil.</title>
        <authorList>
            <person name="Helene L.C.F."/>
            <person name="Dall'Agnol R."/>
            <person name="Delamuta J.R.M."/>
            <person name="Hungria M."/>
        </authorList>
    </citation>
    <scope>NUCLEOTIDE SEQUENCE [LARGE SCALE GENOMIC DNA]</scope>
    <source>
        <strain evidence="1 2">AC99b</strain>
    </source>
</reference>
<evidence type="ECO:0000313" key="2">
    <source>
        <dbReference type="Proteomes" id="UP000251558"/>
    </source>
</evidence>
<evidence type="ECO:0000313" key="1">
    <source>
        <dbReference type="EMBL" id="RAZ82151.1"/>
    </source>
</evidence>
<dbReference type="NCBIfam" id="NF010433">
    <property type="entry name" value="PRK13859.1"/>
    <property type="match status" value="1"/>
</dbReference>
<dbReference type="Proteomes" id="UP000251558">
    <property type="component" value="Unassembled WGS sequence"/>
</dbReference>
<accession>A0A330H0Y4</accession>
<dbReference type="AlphaFoldDB" id="A0A330H0Y4"/>
<name>A0A330H0Y4_9HYPH</name>
<comment type="caution">
    <text evidence="1">The sequence shown here is derived from an EMBL/GenBank/DDBJ whole genome shotgun (WGS) entry which is preliminary data.</text>
</comment>
<dbReference type="Pfam" id="PF17413">
    <property type="entry name" value="VirB7"/>
    <property type="match status" value="1"/>
</dbReference>
<dbReference type="InterPro" id="IPR035545">
    <property type="entry name" value="VirB7"/>
</dbReference>
<proteinExistence type="predicted"/>
<gene>
    <name evidence="1" type="ORF">DPM33_35195</name>
</gene>
<dbReference type="EMBL" id="QMBP01000041">
    <property type="protein sequence ID" value="RAZ82151.1"/>
    <property type="molecule type" value="Genomic_DNA"/>
</dbReference>
<sequence length="52" mass="5678">MKYVVLISIAVLAACKTSEQLATCNGKPFQLNPAQWEAAPEDLQVECAEEPK</sequence>
<reference evidence="2" key="1">
    <citation type="submission" date="2018-06" db="EMBL/GenBank/DDBJ databases">
        <authorList>
            <person name="Helene L.C."/>
            <person name="Dall'Agnol R."/>
            <person name="Delamuta J.R."/>
            <person name="Hungria M."/>
        </authorList>
    </citation>
    <scope>NUCLEOTIDE SEQUENCE [LARGE SCALE GENOMIC DNA]</scope>
    <source>
        <strain evidence="2">AC99b</strain>
    </source>
</reference>